<name>A0ABR3W2P5_9PEZI</name>
<feature type="region of interest" description="Disordered" evidence="1">
    <location>
        <begin position="1"/>
        <end position="26"/>
    </location>
</feature>
<gene>
    <name evidence="2" type="ORF">Daus18300_012488</name>
</gene>
<feature type="compositionally biased region" description="Basic and acidic residues" evidence="1">
    <location>
        <begin position="17"/>
        <end position="26"/>
    </location>
</feature>
<organism evidence="2 3">
    <name type="scientific">Diaporthe australafricana</name>
    <dbReference type="NCBI Taxonomy" id="127596"/>
    <lineage>
        <taxon>Eukaryota</taxon>
        <taxon>Fungi</taxon>
        <taxon>Dikarya</taxon>
        <taxon>Ascomycota</taxon>
        <taxon>Pezizomycotina</taxon>
        <taxon>Sordariomycetes</taxon>
        <taxon>Sordariomycetidae</taxon>
        <taxon>Diaporthales</taxon>
        <taxon>Diaporthaceae</taxon>
        <taxon>Diaporthe</taxon>
    </lineage>
</organism>
<keyword evidence="3" id="KW-1185">Reference proteome</keyword>
<evidence type="ECO:0000313" key="2">
    <source>
        <dbReference type="EMBL" id="KAL1851679.1"/>
    </source>
</evidence>
<evidence type="ECO:0000256" key="1">
    <source>
        <dbReference type="SAM" id="MobiDB-lite"/>
    </source>
</evidence>
<proteinExistence type="predicted"/>
<evidence type="ECO:0000313" key="3">
    <source>
        <dbReference type="Proteomes" id="UP001583177"/>
    </source>
</evidence>
<protein>
    <recommendedName>
        <fullName evidence="4">VWFA domain-containing protein</fullName>
    </recommendedName>
</protein>
<comment type="caution">
    <text evidence="2">The sequence shown here is derived from an EMBL/GenBank/DDBJ whole genome shotgun (WGS) entry which is preliminary data.</text>
</comment>
<reference evidence="2 3" key="1">
    <citation type="journal article" date="2024" name="IMA Fungus">
        <title>IMA Genome - F19 : A genome assembly and annotation guide to empower mycologists, including annotated draft genome sequences of Ceratocystis pirilliformis, Diaporthe australafricana, Fusarium ophioides, Paecilomyces lecythidis, and Sporothrix stenoceras.</title>
        <authorList>
            <person name="Aylward J."/>
            <person name="Wilson A.M."/>
            <person name="Visagie C.M."/>
            <person name="Spraker J."/>
            <person name="Barnes I."/>
            <person name="Buitendag C."/>
            <person name="Ceriani C."/>
            <person name="Del Mar Angel L."/>
            <person name="du Plessis D."/>
            <person name="Fuchs T."/>
            <person name="Gasser K."/>
            <person name="Kramer D."/>
            <person name="Li W."/>
            <person name="Munsamy K."/>
            <person name="Piso A."/>
            <person name="Price J.L."/>
            <person name="Sonnekus B."/>
            <person name="Thomas C."/>
            <person name="van der Nest A."/>
            <person name="van Dijk A."/>
            <person name="van Heerden A."/>
            <person name="van Vuuren N."/>
            <person name="Yilmaz N."/>
            <person name="Duong T.A."/>
            <person name="van der Merwe N.A."/>
            <person name="Wingfield M.J."/>
            <person name="Wingfield B.D."/>
        </authorList>
    </citation>
    <scope>NUCLEOTIDE SEQUENCE [LARGE SCALE GENOMIC DNA]</scope>
    <source>
        <strain evidence="2 3">CMW 18300</strain>
    </source>
</reference>
<dbReference type="EMBL" id="JAWRVE010000170">
    <property type="protein sequence ID" value="KAL1851679.1"/>
    <property type="molecule type" value="Genomic_DNA"/>
</dbReference>
<evidence type="ECO:0008006" key="4">
    <source>
        <dbReference type="Google" id="ProtNLM"/>
    </source>
</evidence>
<sequence>MSRVVRVAPMPSVGSSAKDHVVPEKTAHAPDEVFDLKARLRRLAKKLVSTKNTDGDDKLRAQNSATIQHTQAVTHAISEELYKTALPLPGSKTRKMVYPLAPVESSMFTMSEYEDQFEVVKDKLKEIVDKDEVLRLRGRFIVYSLRMVGTTPQSAVPTIVVGCMFKDQKNIRAAFKRHSTDNFYCHHESKRLQKSISGLTHIPPPFRLVYWGDNRDPCERSASEMELKASLSRDSTFCGSLVTFQGHSATLALTLEVDSADIVLTAGHLQSRQHVSEPSASWVPECSDSDEITLNGEDYVEIGPLWVDDDDDYEVEAATLQPIPPQPHLLSYSSPAYSDNRAVPPLQKMRPVQLPADIGPNAPDLDWMPLECDDSTLRARRRNFICPPEQPKPVLLKEVATKPRMHAVPVFVISGVRGVITGRMLGMPTFIGSKPGQTLSKAWSLVLDDQLVVLAGESGSVVVDQETFSVYGHVIGSDRLGHALIIPLCDTIQQITSAFNANSTCSDESPRTPHVALKPENILVYKTKDGPKFNLATDGRNSLQVAVQPPTHALEAECREKARQKGDFFVPALLTISKQMLKPPQQRPNALQVHRGLVEALSKAASEPREELSVGEILEWIHEHKTSHLRRMFVGFINPNNRTLGRVGPASVVAALSGMKDREHIFLVDDSSSIQRHAEEVKKTFRALAYMAKSADPNGYQLCFTSSPEQQTWYRHTTPGVCAIQKRMFGRTGGNTETPEIPSRHQRRSWGIEKAVDRFLDDYGSVRPRSNARPTTIFVLTDGKWDFCLDWQERLEQNVASLSKNFPHGHISIRFIQFSEPIAYRYMLSRQMETFCEWASYPLFVIHYMQDFE</sequence>
<accession>A0ABR3W2P5</accession>
<dbReference type="Proteomes" id="UP001583177">
    <property type="component" value="Unassembled WGS sequence"/>
</dbReference>